<dbReference type="Proteomes" id="UP001626550">
    <property type="component" value="Unassembled WGS sequence"/>
</dbReference>
<accession>A0ABD2QEM5</accession>
<comment type="caution">
    <text evidence="1">The sequence shown here is derived from an EMBL/GenBank/DDBJ whole genome shotgun (WGS) entry which is preliminary data.</text>
</comment>
<gene>
    <name evidence="1" type="ORF">Ciccas_003336</name>
</gene>
<proteinExistence type="predicted"/>
<sequence length="358" mass="40495">MKVLHLEKSDEGFSVKLVRNLKDVFVVKSEPYEYFISEEWYLVGLSENRSHFAGWSLDSGLLQWRMKPGCLSETWTKWTETYLSNHKKQQTSSQLIGKEITKSEILLDGGKYDYLPSSDESVAENTYSNDLQNEPQQNSEALKINRFLLSTSNEVLVASFSCPYLCVFSPETKKHLATLDAAGNNEIVLDLGLASLSRDGQSIAHASYKEGRFCILLWNLRDMSHKTLELQNEIVDLLVTDQMDIFVYHGSAMGIYFYCCEDKHEGGAALIPNTESKVFEIGRKDTKMLLGIGDNALCVLHGDKANCIGFWSINDNRRLLGHFINDQPVERVVFSASTRRYLVITKQSTKGSFIVLSL</sequence>
<evidence type="ECO:0000313" key="2">
    <source>
        <dbReference type="Proteomes" id="UP001626550"/>
    </source>
</evidence>
<dbReference type="SUPFAM" id="SSF50978">
    <property type="entry name" value="WD40 repeat-like"/>
    <property type="match status" value="1"/>
</dbReference>
<dbReference type="InterPro" id="IPR036322">
    <property type="entry name" value="WD40_repeat_dom_sf"/>
</dbReference>
<evidence type="ECO:0000313" key="1">
    <source>
        <dbReference type="EMBL" id="KAL3318000.1"/>
    </source>
</evidence>
<keyword evidence="2" id="KW-1185">Reference proteome</keyword>
<organism evidence="1 2">
    <name type="scientific">Cichlidogyrus casuarinus</name>
    <dbReference type="NCBI Taxonomy" id="1844966"/>
    <lineage>
        <taxon>Eukaryota</taxon>
        <taxon>Metazoa</taxon>
        <taxon>Spiralia</taxon>
        <taxon>Lophotrochozoa</taxon>
        <taxon>Platyhelminthes</taxon>
        <taxon>Monogenea</taxon>
        <taxon>Monopisthocotylea</taxon>
        <taxon>Dactylogyridea</taxon>
        <taxon>Ancyrocephalidae</taxon>
        <taxon>Cichlidogyrus</taxon>
    </lineage>
</organism>
<reference evidence="1 2" key="1">
    <citation type="submission" date="2024-11" db="EMBL/GenBank/DDBJ databases">
        <title>Adaptive evolution of stress response genes in parasites aligns with host niche diversity.</title>
        <authorList>
            <person name="Hahn C."/>
            <person name="Resl P."/>
        </authorList>
    </citation>
    <scope>NUCLEOTIDE SEQUENCE [LARGE SCALE GENOMIC DNA]</scope>
    <source>
        <strain evidence="1">EGGRZ-B1_66</strain>
        <tissue evidence="1">Body</tissue>
    </source>
</reference>
<dbReference type="EMBL" id="JBJKFK010000300">
    <property type="protein sequence ID" value="KAL3318000.1"/>
    <property type="molecule type" value="Genomic_DNA"/>
</dbReference>
<dbReference type="AlphaFoldDB" id="A0ABD2QEM5"/>
<name>A0ABD2QEM5_9PLAT</name>
<protein>
    <submittedName>
        <fullName evidence="1">Uncharacterized protein</fullName>
    </submittedName>
</protein>